<dbReference type="EMBL" id="FORX01000010">
    <property type="protein sequence ID" value="SFJ95954.1"/>
    <property type="molecule type" value="Genomic_DNA"/>
</dbReference>
<dbReference type="CDD" id="cd03443">
    <property type="entry name" value="PaaI_thioesterase"/>
    <property type="match status" value="1"/>
</dbReference>
<evidence type="ECO:0000256" key="11">
    <source>
        <dbReference type="ARBA" id="ARBA00023136"/>
    </source>
</evidence>
<dbReference type="STRING" id="52560.SAMN04488082_110112"/>
<evidence type="ECO:0000256" key="1">
    <source>
        <dbReference type="ARBA" id="ARBA00004170"/>
    </source>
</evidence>
<proteinExistence type="inferred from homology"/>
<keyword evidence="6" id="KW-0053">Apoptosis</keyword>
<evidence type="ECO:0000256" key="13">
    <source>
        <dbReference type="ARBA" id="ARBA00035852"/>
    </source>
</evidence>
<dbReference type="RefSeq" id="WP_092375384.1">
    <property type="nucleotide sequence ID" value="NZ_FORX01000010.1"/>
</dbReference>
<dbReference type="Pfam" id="PF03061">
    <property type="entry name" value="4HBT"/>
    <property type="match status" value="1"/>
</dbReference>
<keyword evidence="10" id="KW-0443">Lipid metabolism</keyword>
<evidence type="ECO:0000256" key="6">
    <source>
        <dbReference type="ARBA" id="ARBA00022703"/>
    </source>
</evidence>
<evidence type="ECO:0000256" key="17">
    <source>
        <dbReference type="ARBA" id="ARBA00040123"/>
    </source>
</evidence>
<keyword evidence="5" id="KW-0963">Cytoplasm</keyword>
<comment type="subcellular location">
    <subcellularLocation>
        <location evidence="3">Cell projection</location>
        <location evidence="3">Ruffle membrane</location>
    </subcellularLocation>
    <subcellularLocation>
        <location evidence="2">Cytoplasm</location>
    </subcellularLocation>
    <subcellularLocation>
        <location evidence="1">Membrane</location>
        <topology evidence="1">Peripheral membrane protein</topology>
    </subcellularLocation>
</comment>
<accession>A0A1I3VKK8</accession>
<evidence type="ECO:0000256" key="23">
    <source>
        <dbReference type="ARBA" id="ARBA00048180"/>
    </source>
</evidence>
<evidence type="ECO:0000313" key="26">
    <source>
        <dbReference type="Proteomes" id="UP000198635"/>
    </source>
</evidence>
<dbReference type="GO" id="GO:0006631">
    <property type="term" value="P:fatty acid metabolic process"/>
    <property type="evidence" value="ECO:0007669"/>
    <property type="project" value="UniProtKB-KW"/>
</dbReference>
<evidence type="ECO:0000256" key="16">
    <source>
        <dbReference type="ARBA" id="ARBA00038848"/>
    </source>
</evidence>
<evidence type="ECO:0000256" key="8">
    <source>
        <dbReference type="ARBA" id="ARBA00022832"/>
    </source>
</evidence>
<evidence type="ECO:0000259" key="24">
    <source>
        <dbReference type="Pfam" id="PF03061"/>
    </source>
</evidence>
<evidence type="ECO:0000256" key="7">
    <source>
        <dbReference type="ARBA" id="ARBA00022801"/>
    </source>
</evidence>
<keyword evidence="8" id="KW-0276">Fatty acid metabolism</keyword>
<keyword evidence="4" id="KW-1003">Cell membrane</keyword>
<dbReference type="GO" id="GO:0016020">
    <property type="term" value="C:membrane"/>
    <property type="evidence" value="ECO:0007669"/>
    <property type="project" value="UniProtKB-SubCell"/>
</dbReference>
<evidence type="ECO:0000256" key="19">
    <source>
        <dbReference type="ARBA" id="ARBA00047588"/>
    </source>
</evidence>
<reference evidence="26" key="1">
    <citation type="submission" date="2016-10" db="EMBL/GenBank/DDBJ databases">
        <authorList>
            <person name="Varghese N."/>
            <person name="Submissions S."/>
        </authorList>
    </citation>
    <scope>NUCLEOTIDE SEQUENCE [LARGE SCALE GENOMIC DNA]</scope>
    <source>
        <strain evidence="26">DSM 5918</strain>
    </source>
</reference>
<comment type="catalytic activity">
    <reaction evidence="13">
        <text>(5Z,8Z,11Z,14Z)-eicosatetraenoyl-CoA + H2O = (5Z,8Z,11Z,14Z)-eicosatetraenoate + CoA + H(+)</text>
        <dbReference type="Rhea" id="RHEA:40151"/>
        <dbReference type="ChEBI" id="CHEBI:15377"/>
        <dbReference type="ChEBI" id="CHEBI:15378"/>
        <dbReference type="ChEBI" id="CHEBI:32395"/>
        <dbReference type="ChEBI" id="CHEBI:57287"/>
        <dbReference type="ChEBI" id="CHEBI:57368"/>
    </reaction>
    <physiologicalReaction direction="left-to-right" evidence="13">
        <dbReference type="Rhea" id="RHEA:40152"/>
    </physiologicalReaction>
</comment>
<comment type="catalytic activity">
    <reaction evidence="19">
        <text>octanoyl-CoA + H2O = octanoate + CoA + H(+)</text>
        <dbReference type="Rhea" id="RHEA:30143"/>
        <dbReference type="ChEBI" id="CHEBI:15377"/>
        <dbReference type="ChEBI" id="CHEBI:15378"/>
        <dbReference type="ChEBI" id="CHEBI:25646"/>
        <dbReference type="ChEBI" id="CHEBI:57287"/>
        <dbReference type="ChEBI" id="CHEBI:57386"/>
    </reaction>
    <physiologicalReaction direction="left-to-right" evidence="19">
        <dbReference type="Rhea" id="RHEA:30144"/>
    </physiologicalReaction>
</comment>
<dbReference type="PANTHER" id="PTHR12418:SF19">
    <property type="entry name" value="ACYL-COENZYME A THIOESTERASE THEM4"/>
    <property type="match status" value="1"/>
</dbReference>
<dbReference type="InterPro" id="IPR029069">
    <property type="entry name" value="HotDog_dom_sf"/>
</dbReference>
<name>A0A1I3VKK8_9BACT</name>
<dbReference type="Gene3D" id="3.10.129.10">
    <property type="entry name" value="Hotdog Thioesterase"/>
    <property type="match status" value="1"/>
</dbReference>
<dbReference type="EC" id="3.1.2.2" evidence="16"/>
<dbReference type="GO" id="GO:0005737">
    <property type="term" value="C:cytoplasm"/>
    <property type="evidence" value="ECO:0007669"/>
    <property type="project" value="UniProtKB-SubCell"/>
</dbReference>
<dbReference type="GO" id="GO:0016790">
    <property type="term" value="F:thiolester hydrolase activity"/>
    <property type="evidence" value="ECO:0007669"/>
    <property type="project" value="UniProtKB-ARBA"/>
</dbReference>
<dbReference type="PANTHER" id="PTHR12418">
    <property type="entry name" value="ACYL-COENZYME A THIOESTERASE THEM4"/>
    <property type="match status" value="1"/>
</dbReference>
<comment type="similarity">
    <text evidence="15">Belongs to the THEM4/THEM5 thioesterase family.</text>
</comment>
<comment type="catalytic activity">
    <reaction evidence="21">
        <text>decanoyl-CoA + H2O = decanoate + CoA + H(+)</text>
        <dbReference type="Rhea" id="RHEA:40059"/>
        <dbReference type="ChEBI" id="CHEBI:15377"/>
        <dbReference type="ChEBI" id="CHEBI:15378"/>
        <dbReference type="ChEBI" id="CHEBI:27689"/>
        <dbReference type="ChEBI" id="CHEBI:57287"/>
        <dbReference type="ChEBI" id="CHEBI:61430"/>
    </reaction>
    <physiologicalReaction direction="left-to-right" evidence="21">
        <dbReference type="Rhea" id="RHEA:40060"/>
    </physiologicalReaction>
</comment>
<comment type="catalytic activity">
    <reaction evidence="20">
        <text>hexadecanoyl-CoA + H2O = hexadecanoate + CoA + H(+)</text>
        <dbReference type="Rhea" id="RHEA:16645"/>
        <dbReference type="ChEBI" id="CHEBI:7896"/>
        <dbReference type="ChEBI" id="CHEBI:15377"/>
        <dbReference type="ChEBI" id="CHEBI:15378"/>
        <dbReference type="ChEBI" id="CHEBI:57287"/>
        <dbReference type="ChEBI" id="CHEBI:57379"/>
        <dbReference type="EC" id="3.1.2.2"/>
    </reaction>
    <physiologicalReaction direction="left-to-right" evidence="20">
        <dbReference type="Rhea" id="RHEA:16646"/>
    </physiologicalReaction>
</comment>
<protein>
    <recommendedName>
        <fullName evidence="17">Acyl-coenzyme A thioesterase THEM4</fullName>
        <ecNumber evidence="16">3.1.2.2</ecNumber>
    </recommendedName>
    <alternativeName>
        <fullName evidence="18">Thioesterase superfamily member 4</fullName>
    </alternativeName>
</protein>
<dbReference type="Proteomes" id="UP000198635">
    <property type="component" value="Unassembled WGS sequence"/>
</dbReference>
<evidence type="ECO:0000256" key="15">
    <source>
        <dbReference type="ARBA" id="ARBA00038456"/>
    </source>
</evidence>
<feature type="domain" description="Thioesterase" evidence="24">
    <location>
        <begin position="54"/>
        <end position="129"/>
    </location>
</feature>
<evidence type="ECO:0000256" key="2">
    <source>
        <dbReference type="ARBA" id="ARBA00004496"/>
    </source>
</evidence>
<comment type="catalytic activity">
    <reaction evidence="22">
        <text>dodecanoyl-CoA + H2O = dodecanoate + CoA + H(+)</text>
        <dbReference type="Rhea" id="RHEA:30135"/>
        <dbReference type="ChEBI" id="CHEBI:15377"/>
        <dbReference type="ChEBI" id="CHEBI:15378"/>
        <dbReference type="ChEBI" id="CHEBI:18262"/>
        <dbReference type="ChEBI" id="CHEBI:57287"/>
        <dbReference type="ChEBI" id="CHEBI:57375"/>
    </reaction>
    <physiologicalReaction direction="left-to-right" evidence="22">
        <dbReference type="Rhea" id="RHEA:30136"/>
    </physiologicalReaction>
</comment>
<dbReference type="InterPro" id="IPR006683">
    <property type="entry name" value="Thioestr_dom"/>
</dbReference>
<keyword evidence="11" id="KW-0472">Membrane</keyword>
<keyword evidence="26" id="KW-1185">Reference proteome</keyword>
<evidence type="ECO:0000313" key="25">
    <source>
        <dbReference type="EMBL" id="SFJ95954.1"/>
    </source>
</evidence>
<comment type="catalytic activity">
    <reaction evidence="14">
        <text>(9Z)-octadecenoyl-CoA + H2O = (9Z)-octadecenoate + CoA + H(+)</text>
        <dbReference type="Rhea" id="RHEA:40139"/>
        <dbReference type="ChEBI" id="CHEBI:15377"/>
        <dbReference type="ChEBI" id="CHEBI:15378"/>
        <dbReference type="ChEBI" id="CHEBI:30823"/>
        <dbReference type="ChEBI" id="CHEBI:57287"/>
        <dbReference type="ChEBI" id="CHEBI:57387"/>
    </reaction>
    <physiologicalReaction direction="left-to-right" evidence="14">
        <dbReference type="Rhea" id="RHEA:40140"/>
    </physiologicalReaction>
</comment>
<sequence>MTDIPVQHRYAEDLSHCYGCGKNNAQGLHIQTHWDGEQGVGRFTPRPEHIALPGFVYGGMLASLVDCHGVATAAASAAGDDGLPQRYVTASLHVDFLRPTPLGPELELVARVIERRGRKIVVEVEISALGEVRARGQVVAAPMPASMGRD</sequence>
<evidence type="ECO:0000256" key="3">
    <source>
        <dbReference type="ARBA" id="ARBA00004632"/>
    </source>
</evidence>
<evidence type="ECO:0000256" key="18">
    <source>
        <dbReference type="ARBA" id="ARBA00043210"/>
    </source>
</evidence>
<evidence type="ECO:0000256" key="4">
    <source>
        <dbReference type="ARBA" id="ARBA00022475"/>
    </source>
</evidence>
<keyword evidence="12" id="KW-0966">Cell projection</keyword>
<evidence type="ECO:0000256" key="9">
    <source>
        <dbReference type="ARBA" id="ARBA00022946"/>
    </source>
</evidence>
<evidence type="ECO:0000256" key="22">
    <source>
        <dbReference type="ARBA" id="ARBA00048074"/>
    </source>
</evidence>
<dbReference type="AlphaFoldDB" id="A0A1I3VKK8"/>
<evidence type="ECO:0000256" key="20">
    <source>
        <dbReference type="ARBA" id="ARBA00047734"/>
    </source>
</evidence>
<evidence type="ECO:0000256" key="10">
    <source>
        <dbReference type="ARBA" id="ARBA00023098"/>
    </source>
</evidence>
<dbReference type="OrthoDB" id="5505920at2"/>
<dbReference type="InterPro" id="IPR052365">
    <property type="entry name" value="THEM4/THEM5_acyl-CoA_thioest"/>
</dbReference>
<keyword evidence="7" id="KW-0378">Hydrolase</keyword>
<evidence type="ECO:0000256" key="14">
    <source>
        <dbReference type="ARBA" id="ARBA00037002"/>
    </source>
</evidence>
<evidence type="ECO:0000256" key="12">
    <source>
        <dbReference type="ARBA" id="ARBA00023273"/>
    </source>
</evidence>
<organism evidence="25 26">
    <name type="scientific">Desulfomicrobium apsheronum</name>
    <dbReference type="NCBI Taxonomy" id="52560"/>
    <lineage>
        <taxon>Bacteria</taxon>
        <taxon>Pseudomonadati</taxon>
        <taxon>Thermodesulfobacteriota</taxon>
        <taxon>Desulfovibrionia</taxon>
        <taxon>Desulfovibrionales</taxon>
        <taxon>Desulfomicrobiaceae</taxon>
        <taxon>Desulfomicrobium</taxon>
    </lineage>
</organism>
<gene>
    <name evidence="25" type="ORF">SAMN04488082_110112</name>
</gene>
<keyword evidence="9" id="KW-0809">Transit peptide</keyword>
<comment type="catalytic activity">
    <reaction evidence="23">
        <text>tetradecanoyl-CoA + H2O = tetradecanoate + CoA + H(+)</text>
        <dbReference type="Rhea" id="RHEA:40119"/>
        <dbReference type="ChEBI" id="CHEBI:15377"/>
        <dbReference type="ChEBI" id="CHEBI:15378"/>
        <dbReference type="ChEBI" id="CHEBI:30807"/>
        <dbReference type="ChEBI" id="CHEBI:57287"/>
        <dbReference type="ChEBI" id="CHEBI:57385"/>
    </reaction>
    <physiologicalReaction direction="left-to-right" evidence="23">
        <dbReference type="Rhea" id="RHEA:40120"/>
    </physiologicalReaction>
</comment>
<evidence type="ECO:0000256" key="5">
    <source>
        <dbReference type="ARBA" id="ARBA00022490"/>
    </source>
</evidence>
<dbReference type="SUPFAM" id="SSF54637">
    <property type="entry name" value="Thioesterase/thiol ester dehydrase-isomerase"/>
    <property type="match status" value="1"/>
</dbReference>
<evidence type="ECO:0000256" key="21">
    <source>
        <dbReference type="ARBA" id="ARBA00047969"/>
    </source>
</evidence>